<feature type="domain" description="Tyrosine specific protein phosphatases" evidence="2">
    <location>
        <begin position="203"/>
        <end position="273"/>
    </location>
</feature>
<comment type="caution">
    <text evidence="3">The sequence shown here is derived from an EMBL/GenBank/DDBJ whole genome shotgun (WGS) entry which is preliminary data.</text>
</comment>
<dbReference type="SMART" id="SM00404">
    <property type="entry name" value="PTPc_motif"/>
    <property type="match status" value="1"/>
</dbReference>
<dbReference type="InterPro" id="IPR003595">
    <property type="entry name" value="Tyr_Pase_cat"/>
</dbReference>
<dbReference type="AlphaFoldDB" id="A0A5J4Z2J5"/>
<sequence length="315" mass="34596">MAHASFLMLARSTSEREAVRGRRDQRIRRSEPEQAIKPRALHSARDGDLHQGEMPSSDARTPSGVVAAKALGAAEKGMGGKSLSFATLEPQLPLQQQQNLFDAARGTNSPLTISALRPMDTVRRGVLPPRFTLVEHGSLRFMLSDAPRPEELKSFMATWRKSGVKRVVLACRPQYDASRLSPAFEVKDLDYEDGSVPSDAILSEWFALVDEMERANREYGSEEVIAVHCKTGLGRAPLLVALALVEYGMSPLEAVGVIRSLRRGAINVKQFQFLDEYVRRADRAGANKASPSLMQRAKNVLSKSASQNGGNGKRK</sequence>
<evidence type="ECO:0000313" key="4">
    <source>
        <dbReference type="Proteomes" id="UP000324585"/>
    </source>
</evidence>
<evidence type="ECO:0000259" key="2">
    <source>
        <dbReference type="PROSITE" id="PS50056"/>
    </source>
</evidence>
<organism evidence="3 4">
    <name type="scientific">Porphyridium purpureum</name>
    <name type="common">Red alga</name>
    <name type="synonym">Porphyridium cruentum</name>
    <dbReference type="NCBI Taxonomy" id="35688"/>
    <lineage>
        <taxon>Eukaryota</taxon>
        <taxon>Rhodophyta</taxon>
        <taxon>Bangiophyceae</taxon>
        <taxon>Porphyridiales</taxon>
        <taxon>Porphyridiaceae</taxon>
        <taxon>Porphyridium</taxon>
    </lineage>
</organism>
<dbReference type="InterPro" id="IPR029021">
    <property type="entry name" value="Prot-tyrosine_phosphatase-like"/>
</dbReference>
<evidence type="ECO:0000256" key="1">
    <source>
        <dbReference type="SAM" id="MobiDB-lite"/>
    </source>
</evidence>
<dbReference type="Gene3D" id="3.90.190.10">
    <property type="entry name" value="Protein tyrosine phosphatase superfamily"/>
    <property type="match status" value="1"/>
</dbReference>
<feature type="region of interest" description="Disordered" evidence="1">
    <location>
        <begin position="288"/>
        <end position="315"/>
    </location>
</feature>
<dbReference type="PANTHER" id="PTHR23339">
    <property type="entry name" value="TYROSINE SPECIFIC PROTEIN PHOSPHATASE AND DUAL SPECIFICITY PROTEIN PHOSPHATASE"/>
    <property type="match status" value="1"/>
</dbReference>
<dbReference type="OrthoDB" id="5632at2759"/>
<name>A0A5J4Z2J5_PORPP</name>
<keyword evidence="4" id="KW-1185">Reference proteome</keyword>
<dbReference type="InterPro" id="IPR000387">
    <property type="entry name" value="Tyr_Pase_dom"/>
</dbReference>
<dbReference type="EMBL" id="VRMN01000001">
    <property type="protein sequence ID" value="KAA8498169.1"/>
    <property type="molecule type" value="Genomic_DNA"/>
</dbReference>
<dbReference type="SUPFAM" id="SSF52799">
    <property type="entry name" value="(Phosphotyrosine protein) phosphatases II"/>
    <property type="match status" value="1"/>
</dbReference>
<feature type="compositionally biased region" description="Basic and acidic residues" evidence="1">
    <location>
        <begin position="13"/>
        <end position="36"/>
    </location>
</feature>
<protein>
    <recommendedName>
        <fullName evidence="2">Tyrosine specific protein phosphatases domain-containing protein</fullName>
    </recommendedName>
</protein>
<dbReference type="Proteomes" id="UP000324585">
    <property type="component" value="Unassembled WGS sequence"/>
</dbReference>
<proteinExistence type="predicted"/>
<dbReference type="InterPro" id="IPR050561">
    <property type="entry name" value="PTP"/>
</dbReference>
<accession>A0A5J4Z2J5</accession>
<evidence type="ECO:0000313" key="3">
    <source>
        <dbReference type="EMBL" id="KAA8498169.1"/>
    </source>
</evidence>
<feature type="region of interest" description="Disordered" evidence="1">
    <location>
        <begin position="1"/>
        <end position="62"/>
    </location>
</feature>
<dbReference type="PROSITE" id="PS50056">
    <property type="entry name" value="TYR_PHOSPHATASE_2"/>
    <property type="match status" value="1"/>
</dbReference>
<gene>
    <name evidence="3" type="ORF">FVE85_5754</name>
</gene>
<reference evidence="4" key="1">
    <citation type="journal article" date="2019" name="Nat. Commun.">
        <title>Expansion of phycobilisome linker gene families in mesophilic red algae.</title>
        <authorList>
            <person name="Lee J."/>
            <person name="Kim D."/>
            <person name="Bhattacharya D."/>
            <person name="Yoon H.S."/>
        </authorList>
    </citation>
    <scope>NUCLEOTIDE SEQUENCE [LARGE SCALE GENOMIC DNA]</scope>
    <source>
        <strain evidence="4">CCMP 1328</strain>
    </source>
</reference>